<dbReference type="Gene3D" id="3.40.50.2000">
    <property type="entry name" value="Glycogen Phosphorylase B"/>
    <property type="match status" value="2"/>
</dbReference>
<dbReference type="Proteomes" id="UP001179363">
    <property type="component" value="Unassembled WGS sequence"/>
</dbReference>
<dbReference type="CDD" id="cd03801">
    <property type="entry name" value="GT4_PimA-like"/>
    <property type="match status" value="1"/>
</dbReference>
<dbReference type="SUPFAM" id="SSF53756">
    <property type="entry name" value="UDP-Glycosyltransferase/glycogen phosphorylase"/>
    <property type="match status" value="1"/>
</dbReference>
<dbReference type="Pfam" id="PF13439">
    <property type="entry name" value="Glyco_transf_4"/>
    <property type="match status" value="1"/>
</dbReference>
<gene>
    <name evidence="3" type="ORF">L1I30_13365</name>
</gene>
<feature type="domain" description="Glycosyltransferase subfamily 4-like N-terminal" evidence="2">
    <location>
        <begin position="13"/>
        <end position="169"/>
    </location>
</feature>
<accession>A0ABS9ELI6</accession>
<proteinExistence type="predicted"/>
<evidence type="ECO:0000313" key="3">
    <source>
        <dbReference type="EMBL" id="MCF4102660.1"/>
    </source>
</evidence>
<dbReference type="PANTHER" id="PTHR12526:SF637">
    <property type="entry name" value="GLYCOSYLTRANSFERASE EPSF-RELATED"/>
    <property type="match status" value="1"/>
</dbReference>
<dbReference type="PANTHER" id="PTHR12526">
    <property type="entry name" value="GLYCOSYLTRANSFERASE"/>
    <property type="match status" value="1"/>
</dbReference>
<dbReference type="EMBL" id="JAKGTH010000011">
    <property type="protein sequence ID" value="MCF4102660.1"/>
    <property type="molecule type" value="Genomic_DNA"/>
</dbReference>
<comment type="caution">
    <text evidence="3">The sequence shown here is derived from an EMBL/GenBank/DDBJ whole genome shotgun (WGS) entry which is preliminary data.</text>
</comment>
<dbReference type="Pfam" id="PF00534">
    <property type="entry name" value="Glycos_transf_1"/>
    <property type="match status" value="1"/>
</dbReference>
<evidence type="ECO:0000313" key="4">
    <source>
        <dbReference type="Proteomes" id="UP001179363"/>
    </source>
</evidence>
<sequence>MKILQLVTKRQYRGAEVFAANLSSELIKLGHEIIFVGLYKNSENILSVENAAHYDLINSKTGSFSVELVRKLIKLVKQTKPDVIQCNGSDTLKYMVAASFILPKTPIVYRNISMISEWVSVGFKKKIYKQIFRKVDHVTSVGEEAISDFIKTFNYPKDKTTVIRRGIPIKEVNKQQESHKLKKQLHLSTKDNIVIHIGNFSPEKNHEFLLDIFEDLKILDSTIKLVCVGDGVLFDHINNEITKRKLRDTVFLLGFRKDIPELLASSDCFVLVSKVEGVPGVILEAGSQYVPSVATNVGGVCEVLMNGKTGYIIDNFNKKDFKHTLLKIINDKELKTELGSNAYKLVVEEFNPLSNAQKFEKLYLSLI</sequence>
<evidence type="ECO:0000259" key="2">
    <source>
        <dbReference type="Pfam" id="PF13439"/>
    </source>
</evidence>
<dbReference type="InterPro" id="IPR001296">
    <property type="entry name" value="Glyco_trans_1"/>
</dbReference>
<dbReference type="RefSeq" id="WP_236134803.1">
    <property type="nucleotide sequence ID" value="NZ_JAKGTH010000011.1"/>
</dbReference>
<feature type="domain" description="Glycosyl transferase family 1" evidence="1">
    <location>
        <begin position="180"/>
        <end position="344"/>
    </location>
</feature>
<keyword evidence="4" id="KW-1185">Reference proteome</keyword>
<name>A0ABS9ELI6_9FLAO</name>
<organism evidence="3 4">
    <name type="scientific">Gillisia lutea</name>
    <dbReference type="NCBI Taxonomy" id="2909668"/>
    <lineage>
        <taxon>Bacteria</taxon>
        <taxon>Pseudomonadati</taxon>
        <taxon>Bacteroidota</taxon>
        <taxon>Flavobacteriia</taxon>
        <taxon>Flavobacteriales</taxon>
        <taxon>Flavobacteriaceae</taxon>
        <taxon>Gillisia</taxon>
    </lineage>
</organism>
<reference evidence="3" key="1">
    <citation type="submission" date="2022-01" db="EMBL/GenBank/DDBJ databases">
        <title>Gillisia lutea sp. nov., isolated from marine plastic residues from the Malvarosa beach (Valencia, Spain).</title>
        <authorList>
            <person name="Vidal-Verdu A."/>
            <person name="Molina-Menor E."/>
            <person name="Satari L."/>
            <person name="Pascual J."/>
            <person name="Pereto J."/>
            <person name="Porcar M."/>
        </authorList>
    </citation>
    <scope>NUCLEOTIDE SEQUENCE</scope>
    <source>
        <strain evidence="3">M10.2A</strain>
    </source>
</reference>
<protein>
    <submittedName>
        <fullName evidence="3">Glycosyltransferase family 4 protein</fullName>
    </submittedName>
</protein>
<dbReference type="InterPro" id="IPR028098">
    <property type="entry name" value="Glyco_trans_4-like_N"/>
</dbReference>
<evidence type="ECO:0000259" key="1">
    <source>
        <dbReference type="Pfam" id="PF00534"/>
    </source>
</evidence>